<dbReference type="Proteomes" id="UP000248817">
    <property type="component" value="Unassembled WGS sequence"/>
</dbReference>
<organism evidence="2 3">
    <name type="scientific">Aspergillus indologenus CBS 114.80</name>
    <dbReference type="NCBI Taxonomy" id="1450541"/>
    <lineage>
        <taxon>Eukaryota</taxon>
        <taxon>Fungi</taxon>
        <taxon>Dikarya</taxon>
        <taxon>Ascomycota</taxon>
        <taxon>Pezizomycotina</taxon>
        <taxon>Eurotiomycetes</taxon>
        <taxon>Eurotiomycetidae</taxon>
        <taxon>Eurotiales</taxon>
        <taxon>Aspergillaceae</taxon>
        <taxon>Aspergillus</taxon>
        <taxon>Aspergillus subgen. Circumdati</taxon>
    </lineage>
</organism>
<reference evidence="2 3" key="1">
    <citation type="submission" date="2018-02" db="EMBL/GenBank/DDBJ databases">
        <title>The genomes of Aspergillus section Nigri reveals drivers in fungal speciation.</title>
        <authorList>
            <consortium name="DOE Joint Genome Institute"/>
            <person name="Vesth T.C."/>
            <person name="Nybo J."/>
            <person name="Theobald S."/>
            <person name="Brandl J."/>
            <person name="Frisvad J.C."/>
            <person name="Nielsen K.F."/>
            <person name="Lyhne E.K."/>
            <person name="Kogle M.E."/>
            <person name="Kuo A."/>
            <person name="Riley R."/>
            <person name="Clum A."/>
            <person name="Nolan M."/>
            <person name="Lipzen A."/>
            <person name="Salamov A."/>
            <person name="Henrissat B."/>
            <person name="Wiebenga A."/>
            <person name="De vries R.P."/>
            <person name="Grigoriev I.V."/>
            <person name="Mortensen U.H."/>
            <person name="Andersen M.R."/>
            <person name="Baker S.E."/>
        </authorList>
    </citation>
    <scope>NUCLEOTIDE SEQUENCE [LARGE SCALE GENOMIC DNA]</scope>
    <source>
        <strain evidence="2 3">CBS 114.80</strain>
    </source>
</reference>
<dbReference type="AlphaFoldDB" id="A0A2V5I703"/>
<sequence>MVVVGPRQRRIPPMDSVTCHAIPNSAQITTRRGFDSTLLPSSEPRSGQFTSCLVGRPPVPVAMASPADWRSGMGPPAARVQIIEGLSMQAGIMLGDLSHRRGLIGSRERTPVSARRTLFAPACEETHHKAQESEQEVRANGQPWTGSDA</sequence>
<protein>
    <submittedName>
        <fullName evidence="2">Uncharacterized protein</fullName>
    </submittedName>
</protein>
<feature type="compositionally biased region" description="Basic and acidic residues" evidence="1">
    <location>
        <begin position="125"/>
        <end position="137"/>
    </location>
</feature>
<gene>
    <name evidence="2" type="ORF">BP00DRAFT_447962</name>
</gene>
<evidence type="ECO:0000256" key="1">
    <source>
        <dbReference type="SAM" id="MobiDB-lite"/>
    </source>
</evidence>
<evidence type="ECO:0000313" key="2">
    <source>
        <dbReference type="EMBL" id="PYI29964.1"/>
    </source>
</evidence>
<proteinExistence type="predicted"/>
<dbReference type="EMBL" id="KZ825523">
    <property type="protein sequence ID" value="PYI29964.1"/>
    <property type="molecule type" value="Genomic_DNA"/>
</dbReference>
<evidence type="ECO:0000313" key="3">
    <source>
        <dbReference type="Proteomes" id="UP000248817"/>
    </source>
</evidence>
<name>A0A2V5I703_9EURO</name>
<accession>A0A2V5I703</accession>
<keyword evidence="3" id="KW-1185">Reference proteome</keyword>
<feature type="region of interest" description="Disordered" evidence="1">
    <location>
        <begin position="125"/>
        <end position="149"/>
    </location>
</feature>